<feature type="region of interest" description="Disordered" evidence="1">
    <location>
        <begin position="793"/>
        <end position="842"/>
    </location>
</feature>
<dbReference type="AlphaFoldDB" id="A0AAD1XT85"/>
<feature type="domain" description="Cyclic nucleotide-binding" evidence="2">
    <location>
        <begin position="248"/>
        <end position="288"/>
    </location>
</feature>
<feature type="domain" description="Cyclic nucleotide-binding" evidence="2">
    <location>
        <begin position="306"/>
        <end position="354"/>
    </location>
</feature>
<dbReference type="InterPro" id="IPR018488">
    <property type="entry name" value="cNMP-bd_CS"/>
</dbReference>
<protein>
    <recommendedName>
        <fullName evidence="2">Cyclic nucleotide-binding domain-containing protein</fullName>
    </recommendedName>
</protein>
<dbReference type="GO" id="GO:0005952">
    <property type="term" value="C:cAMP-dependent protein kinase complex"/>
    <property type="evidence" value="ECO:0007669"/>
    <property type="project" value="InterPro"/>
</dbReference>
<feature type="compositionally biased region" description="Low complexity" evidence="1">
    <location>
        <begin position="587"/>
        <end position="598"/>
    </location>
</feature>
<proteinExistence type="predicted"/>
<dbReference type="EMBL" id="CAMPGE010020171">
    <property type="protein sequence ID" value="CAI2378444.1"/>
    <property type="molecule type" value="Genomic_DNA"/>
</dbReference>
<dbReference type="GO" id="GO:0004862">
    <property type="term" value="F:cAMP-dependent protein kinase inhibitor activity"/>
    <property type="evidence" value="ECO:0007669"/>
    <property type="project" value="TreeGrafter"/>
</dbReference>
<dbReference type="InterPro" id="IPR050503">
    <property type="entry name" value="cAMP-dep_PK_reg_su-like"/>
</dbReference>
<organism evidence="3 4">
    <name type="scientific">Euplotes crassus</name>
    <dbReference type="NCBI Taxonomy" id="5936"/>
    <lineage>
        <taxon>Eukaryota</taxon>
        <taxon>Sar</taxon>
        <taxon>Alveolata</taxon>
        <taxon>Ciliophora</taxon>
        <taxon>Intramacronucleata</taxon>
        <taxon>Spirotrichea</taxon>
        <taxon>Hypotrichia</taxon>
        <taxon>Euplotida</taxon>
        <taxon>Euplotidae</taxon>
        <taxon>Moneuplotes</taxon>
    </lineage>
</organism>
<dbReference type="Proteomes" id="UP001295684">
    <property type="component" value="Unassembled WGS sequence"/>
</dbReference>
<dbReference type="CDD" id="cd00038">
    <property type="entry name" value="CAP_ED"/>
    <property type="match status" value="2"/>
</dbReference>
<dbReference type="InterPro" id="IPR018490">
    <property type="entry name" value="cNMP-bd_dom_sf"/>
</dbReference>
<gene>
    <name evidence="3" type="ORF">ECRASSUSDP1_LOCUS19840</name>
</gene>
<evidence type="ECO:0000313" key="3">
    <source>
        <dbReference type="EMBL" id="CAI2378444.1"/>
    </source>
</evidence>
<dbReference type="PROSITE" id="PS50042">
    <property type="entry name" value="CNMP_BINDING_3"/>
    <property type="match status" value="2"/>
</dbReference>
<dbReference type="GO" id="GO:0030552">
    <property type="term" value="F:cAMP binding"/>
    <property type="evidence" value="ECO:0007669"/>
    <property type="project" value="TreeGrafter"/>
</dbReference>
<dbReference type="SUPFAM" id="SSF51206">
    <property type="entry name" value="cAMP-binding domain-like"/>
    <property type="match status" value="2"/>
</dbReference>
<evidence type="ECO:0000256" key="1">
    <source>
        <dbReference type="SAM" id="MobiDB-lite"/>
    </source>
</evidence>
<dbReference type="PANTHER" id="PTHR11635">
    <property type="entry name" value="CAMP-DEPENDENT PROTEIN KINASE REGULATORY CHAIN"/>
    <property type="match status" value="1"/>
</dbReference>
<feature type="compositionally biased region" description="Basic and acidic residues" evidence="1">
    <location>
        <begin position="181"/>
        <end position="199"/>
    </location>
</feature>
<dbReference type="InterPro" id="IPR000595">
    <property type="entry name" value="cNMP-bd_dom"/>
</dbReference>
<sequence>MILPFIKNVKFFKNEQFTESTLCRICNIMKYEFLRKDQKVFTLNSKADGPGEFGIEGYGQKFYIILQGEVRILVLDKEEIGKDENGEPLTKFKMKQKVVEKAEKMLDKENFKMLRRISLINNDAIIQNINSIVEDLTGNKSSGPSSPKKVKSRFQYPSQSSAIKYAFKLRKSVQQNTHKWYKPDTNEEEKAKNARKRNTEKPIIKKMSSKLLYQAAKKLNFEDKMKFIYNPDDPYEGCYKEVACQKVGEYFGELALLSSKPRAATVLCTEDTQFASISKNEYQDIIGKIHKNIVEDKIKILKEIPCLAHYSKQFLSKVSLSLQEVSYKRGNTVFSHGDPCKYVYIVKTGEFEMFSQIESDTPVQEHPVKGQSDETPIQRLRKFYKSARSRSKSKGKNEIKVVILTEGQLFLEKRALTLKNQHHMNTVRCSSAEGQLYRIKKNLFISNVKLSEKAWFILKKTILDREKSINKRVSTIRHVYSQLSIHNSEFQEYSNLKEEEKIENKIHPGSTKHNNLYNTNSKSLKRVQSSCLVKRQKQTSKGLLSNAVKNMHIPTTSEKYTNKAIGDVTHECIQLNKKFQISQNPYKSLDSSNINSRSKSSKKPNTCQPSERYYKRKKESRMAQRLNQRKGSITDIKMRRSQKYSTFYRPSSQSIPFQEPNRDMPPCYGQKSNSITFTKGIPRRQKAKSSLKILLKSPDTANFPQFFSSPSKILPNTSHPNESKSSLLYRPSTRQTKTVLSIYKSVPFQPDHESKTRLCRARPYYKPVGFSSKALSRNKKDLTVEANSVLVKHTEGAPSGKPEGEISVMEEEEMSKVKGRNVWAKEKGKRSSGKFNPNFSFA</sequence>
<comment type="caution">
    <text evidence="3">The sequence shown here is derived from an EMBL/GenBank/DDBJ whole genome shotgun (WGS) entry which is preliminary data.</text>
</comment>
<dbReference type="PROSITE" id="PS00889">
    <property type="entry name" value="CNMP_BINDING_2"/>
    <property type="match status" value="1"/>
</dbReference>
<dbReference type="InterPro" id="IPR014710">
    <property type="entry name" value="RmlC-like_jellyroll"/>
</dbReference>
<dbReference type="GO" id="GO:0005829">
    <property type="term" value="C:cytosol"/>
    <property type="evidence" value="ECO:0007669"/>
    <property type="project" value="TreeGrafter"/>
</dbReference>
<keyword evidence="4" id="KW-1185">Reference proteome</keyword>
<accession>A0AAD1XT85</accession>
<name>A0AAD1XT85_EUPCR</name>
<feature type="region of interest" description="Disordered" evidence="1">
    <location>
        <begin position="584"/>
        <end position="642"/>
    </location>
</feature>
<evidence type="ECO:0000259" key="2">
    <source>
        <dbReference type="PROSITE" id="PS50042"/>
    </source>
</evidence>
<feature type="region of interest" description="Disordered" evidence="1">
    <location>
        <begin position="180"/>
        <end position="199"/>
    </location>
</feature>
<reference evidence="3" key="1">
    <citation type="submission" date="2023-07" db="EMBL/GenBank/DDBJ databases">
        <authorList>
            <consortium name="AG Swart"/>
            <person name="Singh M."/>
            <person name="Singh A."/>
            <person name="Seah K."/>
            <person name="Emmerich C."/>
        </authorList>
    </citation>
    <scope>NUCLEOTIDE SEQUENCE</scope>
    <source>
        <strain evidence="3">DP1</strain>
    </source>
</reference>
<dbReference type="Gene3D" id="2.60.120.10">
    <property type="entry name" value="Jelly Rolls"/>
    <property type="match status" value="3"/>
</dbReference>
<dbReference type="GO" id="GO:0034236">
    <property type="term" value="F:protein kinase A catalytic subunit binding"/>
    <property type="evidence" value="ECO:0007669"/>
    <property type="project" value="TreeGrafter"/>
</dbReference>
<evidence type="ECO:0000313" key="4">
    <source>
        <dbReference type="Proteomes" id="UP001295684"/>
    </source>
</evidence>
<dbReference type="PANTHER" id="PTHR11635:SF152">
    <property type="entry name" value="CAMP-DEPENDENT PROTEIN KINASE TYPE I REGULATORY SUBUNIT-RELATED"/>
    <property type="match status" value="1"/>
</dbReference>
<feature type="compositionally biased region" description="Polar residues" evidence="1">
    <location>
        <begin position="833"/>
        <end position="842"/>
    </location>
</feature>